<feature type="compositionally biased region" description="Polar residues" evidence="9">
    <location>
        <begin position="741"/>
        <end position="751"/>
    </location>
</feature>
<evidence type="ECO:0000256" key="6">
    <source>
        <dbReference type="ARBA" id="ARBA00023187"/>
    </source>
</evidence>
<feature type="region of interest" description="Disordered" evidence="9">
    <location>
        <begin position="107"/>
        <end position="146"/>
    </location>
</feature>
<dbReference type="Proteomes" id="UP000019763">
    <property type="component" value="Unassembled WGS sequence"/>
</dbReference>
<keyword evidence="2" id="KW-0507">mRNA processing</keyword>
<evidence type="ECO:0000256" key="5">
    <source>
        <dbReference type="ARBA" id="ARBA00023125"/>
    </source>
</evidence>
<name>A0A023AWR7_GRENI</name>
<dbReference type="InterPro" id="IPR001005">
    <property type="entry name" value="SANT/Myb"/>
</dbReference>
<dbReference type="RefSeq" id="XP_011133581.1">
    <property type="nucleotide sequence ID" value="XM_011135279.1"/>
</dbReference>
<accession>A0A023AWR7</accession>
<dbReference type="Gene3D" id="1.10.10.60">
    <property type="entry name" value="Homeodomain-like"/>
    <property type="match status" value="2"/>
</dbReference>
<dbReference type="VEuPathDB" id="CryptoDB:GNI_184360"/>
<dbReference type="OrthoDB" id="1410009at2759"/>
<proteinExistence type="inferred from homology"/>
<evidence type="ECO:0000256" key="2">
    <source>
        <dbReference type="ARBA" id="ARBA00022664"/>
    </source>
</evidence>
<dbReference type="FunFam" id="1.10.10.60:FF:000021">
    <property type="entry name" value="CDC5 cell division cycle 5-like"/>
    <property type="match status" value="1"/>
</dbReference>
<dbReference type="AlphaFoldDB" id="A0A023AWR7"/>
<feature type="domain" description="HTH myb-type" evidence="11">
    <location>
        <begin position="58"/>
        <end position="107"/>
    </location>
</feature>
<comment type="caution">
    <text evidence="12">The sequence shown here is derived from an EMBL/GenBank/DDBJ whole genome shotgun (WGS) entry which is preliminary data.</text>
</comment>
<keyword evidence="6" id="KW-0508">mRNA splicing</keyword>
<sequence>MRSVQKGGQWKNSEDEVLKAAVMKYGMNNWSRVASLLNRKTARQCRARWYEWLDPHVKKTAWSQAEDERLLHAVKLFPTQWKTVGPLVGRTAYQCLTRYGELLDRAAGREDGQDVEDPDDPRRLRPGEIDPNPETRPAKADAVDLDDDEKEMLAEARARLANTKGKKAKRKAREKQLESRKRSVMVQRRKELEEAGIMLKPRRNKAERMDYATEIPFETAPRLGLYDTSYEQELPASRKAAALKLQSLEAAKAKVRNQRLQIEDRKRKPVNTQNEVDVFSVRQRSTLTLPRPLAADQDLVDLAKAAVRPAPDLLSDVLAPVVGTQKLTAGTRLDTHAGTHLGTGTLPGRNTTGTGAPKSSSRGILPVAEDEFASRKFSAAELLGEMPLTVGLRYGVEIDLHLDSTSETEADRPEDARDMARIRQRTRARQLDRLAAVNRRVELFLGHYPRPEQLPQDPVLLVTLLRRGSETATKVKAETATKVKAETAAKVKAENLIDLQVAELLCDDERFLPAKEYYKFFQSPDALESITNLRNSFLLAAQQRNQTALKWLERAADLINQLATQERQQWEGDEREIDEREIDERETEDNSAEAMVIEETMFDRYRAHIPVHSLEQEAVGSPGVGEMRVAVWDGDRCRFVAVDDRLATGRIDEEIAAATKTSAQNAKANRKLANNVALLTAGYGERVDALLHNLDVLYQCELDLFHQTTAAQLPEQKLALVDPNTGTETAMSLGPGVRAATGSNGDNVPVR</sequence>
<dbReference type="CDD" id="cd00167">
    <property type="entry name" value="SANT"/>
    <property type="match status" value="1"/>
</dbReference>
<keyword evidence="8" id="KW-0175">Coiled coil</keyword>
<dbReference type="InterPro" id="IPR047240">
    <property type="entry name" value="SANT_CDC5L_II"/>
</dbReference>
<dbReference type="SMART" id="SM00717">
    <property type="entry name" value="SANT"/>
    <property type="match status" value="2"/>
</dbReference>
<feature type="region of interest" description="Disordered" evidence="9">
    <location>
        <begin position="162"/>
        <end position="183"/>
    </location>
</feature>
<evidence type="ECO:0000256" key="8">
    <source>
        <dbReference type="SAM" id="Coils"/>
    </source>
</evidence>
<evidence type="ECO:0000313" key="12">
    <source>
        <dbReference type="EMBL" id="EZG43159.1"/>
    </source>
</evidence>
<dbReference type="GO" id="GO:0003677">
    <property type="term" value="F:DNA binding"/>
    <property type="evidence" value="ECO:0007669"/>
    <property type="project" value="UniProtKB-KW"/>
</dbReference>
<feature type="domain" description="Myb-like" evidence="10">
    <location>
        <begin position="2"/>
        <end position="53"/>
    </location>
</feature>
<evidence type="ECO:0000256" key="4">
    <source>
        <dbReference type="ARBA" id="ARBA00022737"/>
    </source>
</evidence>
<dbReference type="GO" id="GO:0000398">
    <property type="term" value="P:mRNA splicing, via spliceosome"/>
    <property type="evidence" value="ECO:0007669"/>
    <property type="project" value="InterPro"/>
</dbReference>
<evidence type="ECO:0000256" key="3">
    <source>
        <dbReference type="ARBA" id="ARBA00022728"/>
    </source>
</evidence>
<protein>
    <submittedName>
        <fullName evidence="12">Myb-like DNA-binding domain protein</fullName>
    </submittedName>
</protein>
<dbReference type="PROSITE" id="PS51294">
    <property type="entry name" value="HTH_MYB"/>
    <property type="match status" value="2"/>
</dbReference>
<evidence type="ECO:0000256" key="9">
    <source>
        <dbReference type="SAM" id="MobiDB-lite"/>
    </source>
</evidence>
<dbReference type="PANTHER" id="PTHR45885:SF1">
    <property type="entry name" value="CELL DIVISION CYCLE 5-LIKE PROTEIN"/>
    <property type="match status" value="1"/>
</dbReference>
<dbReference type="InterPro" id="IPR047242">
    <property type="entry name" value="CDC5L/Cef1"/>
</dbReference>
<feature type="region of interest" description="Disordered" evidence="9">
    <location>
        <begin position="335"/>
        <end position="362"/>
    </location>
</feature>
<dbReference type="Pfam" id="PF13921">
    <property type="entry name" value="Myb_DNA-bind_6"/>
    <property type="match status" value="1"/>
</dbReference>
<feature type="compositionally biased region" description="Basic residues" evidence="9">
    <location>
        <begin position="164"/>
        <end position="173"/>
    </location>
</feature>
<feature type="domain" description="HTH myb-type" evidence="11">
    <location>
        <begin position="1"/>
        <end position="57"/>
    </location>
</feature>
<dbReference type="InterPro" id="IPR017930">
    <property type="entry name" value="Myb_dom"/>
</dbReference>
<dbReference type="PROSITE" id="PS50090">
    <property type="entry name" value="MYB_LIKE"/>
    <property type="match status" value="2"/>
</dbReference>
<keyword evidence="3" id="KW-0747">Spliceosome</keyword>
<evidence type="ECO:0000256" key="7">
    <source>
        <dbReference type="ARBA" id="ARBA00023242"/>
    </source>
</evidence>
<evidence type="ECO:0000259" key="10">
    <source>
        <dbReference type="PROSITE" id="PS50090"/>
    </source>
</evidence>
<evidence type="ECO:0000313" key="13">
    <source>
        <dbReference type="Proteomes" id="UP000019763"/>
    </source>
</evidence>
<dbReference type="SUPFAM" id="SSF46689">
    <property type="entry name" value="Homeodomain-like"/>
    <property type="match status" value="1"/>
</dbReference>
<feature type="coiled-coil region" evidence="8">
    <location>
        <begin position="238"/>
        <end position="268"/>
    </location>
</feature>
<dbReference type="EMBL" id="AFNH02001396">
    <property type="protein sequence ID" value="EZG43159.1"/>
    <property type="molecule type" value="Genomic_DNA"/>
</dbReference>
<dbReference type="PANTHER" id="PTHR45885">
    <property type="entry name" value="CELL DIVISION CYCLE 5-LIKE PROTEIN"/>
    <property type="match status" value="1"/>
</dbReference>
<comment type="similarity">
    <text evidence="1">Belongs to the CEF1 family.</text>
</comment>
<feature type="region of interest" description="Disordered" evidence="9">
    <location>
        <begin position="729"/>
        <end position="751"/>
    </location>
</feature>
<dbReference type="GO" id="GO:0000974">
    <property type="term" value="C:Prp19 complex"/>
    <property type="evidence" value="ECO:0007669"/>
    <property type="project" value="InterPro"/>
</dbReference>
<dbReference type="GO" id="GO:0005681">
    <property type="term" value="C:spliceosomal complex"/>
    <property type="evidence" value="ECO:0007669"/>
    <property type="project" value="UniProtKB-KW"/>
</dbReference>
<feature type="compositionally biased region" description="Polar residues" evidence="9">
    <location>
        <begin position="349"/>
        <end position="362"/>
    </location>
</feature>
<feature type="compositionally biased region" description="Low complexity" evidence="9">
    <location>
        <begin position="336"/>
        <end position="348"/>
    </location>
</feature>
<dbReference type="CDD" id="cd11659">
    <property type="entry name" value="SANT_CDC5_II"/>
    <property type="match status" value="1"/>
</dbReference>
<evidence type="ECO:0000259" key="11">
    <source>
        <dbReference type="PROSITE" id="PS51294"/>
    </source>
</evidence>
<reference evidence="12" key="1">
    <citation type="submission" date="2013-12" db="EMBL/GenBank/DDBJ databases">
        <authorList>
            <person name="Omoto C.K."/>
            <person name="Sibley D."/>
            <person name="Venepally P."/>
            <person name="Hadjithomas M."/>
            <person name="Karamycheva S."/>
            <person name="Brunk B."/>
            <person name="Roos D."/>
            <person name="Caler E."/>
            <person name="Lorenzi H."/>
        </authorList>
    </citation>
    <scope>NUCLEOTIDE SEQUENCE</scope>
</reference>
<keyword evidence="5" id="KW-0238">DNA-binding</keyword>
<dbReference type="GeneID" id="22916153"/>
<dbReference type="InterPro" id="IPR009057">
    <property type="entry name" value="Homeodomain-like_sf"/>
</dbReference>
<keyword evidence="4" id="KW-0677">Repeat</keyword>
<gene>
    <name evidence="12" type="ORF">GNI_184360</name>
</gene>
<keyword evidence="7" id="KW-0539">Nucleus</keyword>
<feature type="compositionally biased region" description="Acidic residues" evidence="9">
    <location>
        <begin position="571"/>
        <end position="590"/>
    </location>
</feature>
<keyword evidence="13" id="KW-1185">Reference proteome</keyword>
<feature type="domain" description="Myb-like" evidence="10">
    <location>
        <begin position="54"/>
        <end position="103"/>
    </location>
</feature>
<organism evidence="12 13">
    <name type="scientific">Gregarina niphandrodes</name>
    <name type="common">Septate eugregarine</name>
    <dbReference type="NCBI Taxonomy" id="110365"/>
    <lineage>
        <taxon>Eukaryota</taxon>
        <taxon>Sar</taxon>
        <taxon>Alveolata</taxon>
        <taxon>Apicomplexa</taxon>
        <taxon>Conoidasida</taxon>
        <taxon>Gregarinasina</taxon>
        <taxon>Eugregarinorida</taxon>
        <taxon>Gregarinidae</taxon>
        <taxon>Gregarina</taxon>
    </lineage>
</organism>
<evidence type="ECO:0000256" key="1">
    <source>
        <dbReference type="ARBA" id="ARBA00010506"/>
    </source>
</evidence>
<dbReference type="eggNOG" id="KOG0050">
    <property type="taxonomic scope" value="Eukaryota"/>
</dbReference>
<feature type="region of interest" description="Disordered" evidence="9">
    <location>
        <begin position="568"/>
        <end position="590"/>
    </location>
</feature>